<dbReference type="Gramene" id="QL02p037216:mrna">
    <property type="protein sequence ID" value="QL02p037216:mrna"/>
    <property type="gene ID" value="QL02p037216"/>
</dbReference>
<name>A0A7N2QZ17_QUELO</name>
<evidence type="ECO:0008006" key="3">
    <source>
        <dbReference type="Google" id="ProtNLM"/>
    </source>
</evidence>
<keyword evidence="2" id="KW-1185">Reference proteome</keyword>
<protein>
    <recommendedName>
        <fullName evidence="3">RNase H type-1 domain-containing protein</fullName>
    </recommendedName>
</protein>
<dbReference type="InterPro" id="IPR052929">
    <property type="entry name" value="RNase_H-like_EbsB-rel"/>
</dbReference>
<reference evidence="2" key="1">
    <citation type="journal article" date="2016" name="G3 (Bethesda)">
        <title>First Draft Assembly and Annotation of the Genome of a California Endemic Oak Quercus lobata Nee (Fagaceae).</title>
        <authorList>
            <person name="Sork V.L."/>
            <person name="Fitz-Gibbon S.T."/>
            <person name="Puiu D."/>
            <person name="Crepeau M."/>
            <person name="Gugger P.F."/>
            <person name="Sherman R."/>
            <person name="Stevens K."/>
            <person name="Langley C.H."/>
            <person name="Pellegrini M."/>
            <person name="Salzberg S.L."/>
        </authorList>
    </citation>
    <scope>NUCLEOTIDE SEQUENCE [LARGE SCALE GENOMIC DNA]</scope>
    <source>
        <strain evidence="2">cv. SW786</strain>
    </source>
</reference>
<evidence type="ECO:0000313" key="2">
    <source>
        <dbReference type="Proteomes" id="UP000594261"/>
    </source>
</evidence>
<reference evidence="1" key="2">
    <citation type="submission" date="2021-01" db="UniProtKB">
        <authorList>
            <consortium name="EnsemblPlants"/>
        </authorList>
    </citation>
    <scope>IDENTIFICATION</scope>
</reference>
<dbReference type="PANTHER" id="PTHR47074">
    <property type="entry name" value="BNAC02G40300D PROTEIN"/>
    <property type="match status" value="1"/>
</dbReference>
<dbReference type="AlphaFoldDB" id="A0A7N2QZ17"/>
<dbReference type="EnsemblPlants" id="QL02p037216:mrna">
    <property type="protein sequence ID" value="QL02p037216:mrna"/>
    <property type="gene ID" value="QL02p037216"/>
</dbReference>
<dbReference type="Proteomes" id="UP000594261">
    <property type="component" value="Chromosome 2"/>
</dbReference>
<organism evidence="1 2">
    <name type="scientific">Quercus lobata</name>
    <name type="common">Valley oak</name>
    <dbReference type="NCBI Taxonomy" id="97700"/>
    <lineage>
        <taxon>Eukaryota</taxon>
        <taxon>Viridiplantae</taxon>
        <taxon>Streptophyta</taxon>
        <taxon>Embryophyta</taxon>
        <taxon>Tracheophyta</taxon>
        <taxon>Spermatophyta</taxon>
        <taxon>Magnoliopsida</taxon>
        <taxon>eudicotyledons</taxon>
        <taxon>Gunneridae</taxon>
        <taxon>Pentapetalae</taxon>
        <taxon>rosids</taxon>
        <taxon>fabids</taxon>
        <taxon>Fagales</taxon>
        <taxon>Fagaceae</taxon>
        <taxon>Quercus</taxon>
    </lineage>
</organism>
<accession>A0A7N2QZ17</accession>
<dbReference type="InParanoid" id="A0A7N2QZ17"/>
<evidence type="ECO:0000313" key="1">
    <source>
        <dbReference type="EnsemblPlants" id="QL02p037216:mrna"/>
    </source>
</evidence>
<proteinExistence type="predicted"/>
<dbReference type="PANTHER" id="PTHR47074:SF48">
    <property type="entry name" value="POLYNUCLEOTIDYL TRANSFERASE, RIBONUCLEASE H-LIKE SUPERFAMILY PROTEIN"/>
    <property type="match status" value="1"/>
</dbReference>
<sequence length="178" mass="20231">MHFDADENWIDNPNGDQVDMVSVAIRNWTHSWTSTWQKCRCYYVPYDKVWNDREMSDDDIDGIKHPSRQPVPREVVKWSPLAESVYKVNFDRAGFEDQACARLGVVVKDLAGLIIGALSQKIRFPGSMVMVEALAACRAVLFAKEISVFRVVVEGGFSASNQGCQFRKAVQDSIWAYY</sequence>